<dbReference type="OrthoDB" id="20774at2759"/>
<dbReference type="InterPro" id="IPR050358">
    <property type="entry name" value="RSE1/DDB1/CFT1"/>
</dbReference>
<dbReference type="Proteomes" id="UP001149165">
    <property type="component" value="Unassembled WGS sequence"/>
</dbReference>
<dbReference type="EMBL" id="JAPQKH010000003">
    <property type="protein sequence ID" value="KAJ5106469.1"/>
    <property type="molecule type" value="Genomic_DNA"/>
</dbReference>
<name>A0A9W9KH93_9EURO</name>
<evidence type="ECO:0000256" key="4">
    <source>
        <dbReference type="ARBA" id="ARBA00022664"/>
    </source>
</evidence>
<keyword evidence="10" id="KW-1185">Reference proteome</keyword>
<sequence length="1248" mass="138128">MTGDRDGATLPNESLSPLDGGEIQGLLTQTILSSPVIKWILPARIRSKGNNDVVFVGEKSVQIKEAVQAGYLADVAQKTDFRGPILGAKVLNVTAELPLESQIRSDDPYDGPSQVLVLSVDMQELQFLYCSPLNRKEFVTFRRPFPQGVSVGLKFGKHIAVDPKSRAVAVSASRDYFGILRLISPEEAQKQMTEGKLDPIQEERYFGLDGSIMFMEFLYPRSAKDRNIVLLLIVQRDGVSYAVTYTWKDNKGLHASAPEIGEFKLRKQQKAPTMIIPLTKESSFLVVSPIGMAVYPSDGSTRPKKYQIPAPDSKINATALWTRWARPARNWLYSQAYDGIYVCREDGWVHLLEFGNEGTLESETSLGKIHCDVDTAFDVLDMGEGEGGDYILAGGSTGDAGLFVQEARAGPQCLQRFVNWAPAASADIVSPETRDVSLSGMTQNRLFTCSESAPFSGAIHEFRWGIEAQLGTTVPLDHFSSIRDMWTMFDPTNGNIYVLMSDPVSTLVLHTDLSIQGISALDEDQTGLHSGQSLAAGFTPDGILIQITETGTHLFVTRNTELNKSMPHSTEGDQMNILAVAVEGTCSAVLTAVRQGDKAYLYATRVAIENDQVGLNASEPIEITKEPICLSLQKFGDMSFIFLGNNDGTITVFLLENNKITYLFETSISLENETDISTVVESFATIRISPPNGSLRAFLLCGLRSGILVSFEIDFNSNNLIALQQKEAHRIGTTSIHLQDKSSFALFTCGNELWHVSYNPDCIPSNCFIRRVWIADRDLPAYFPTSLYGFGLVVAQPLEPGVPIGPLFCFADSELLICSLELDYRMVPRRIDLPGTPRRLTYSPLLQRLIVSFETPESDNPETPFAKSFRSHIQFVDPNSQIPVVQREPHDPWRPVSALGESITCILDWVFERNGQTYHMVALGTHMPAVHHRDPDQGNLILLSPRRNPADPSQVHCTTQFIKQMDAPVRALVSYRDSLIVGAGNRLIPIAAKDATQKWHRSALTQLPSAAISITTYENFIFVLTSRHSWTILEVISPSSNLSNEGSTLAIRSWDFVLRDGLTQHLTSLGDKPVLFMSHRGGHMSVSKFDQEHRTLEETNPRQAGLEANLPGSVLRFVPGGQRDGSYYGLTINGSVYRIVLPSPDQLDLLRVLQNLCYRDETICPGLNKRVRRTNLHDLSKQHVDGDILVRLSKLSPDFLGQLIASLRSESEANHMEVVLRDLAPKVAGGSSVEAIIAWLRQLLDVSF</sequence>
<comment type="caution">
    <text evidence="9">The sequence shown here is derived from an EMBL/GenBank/DDBJ whole genome shotgun (WGS) entry which is preliminary data.</text>
</comment>
<comment type="subcellular location">
    <subcellularLocation>
        <location evidence="1">Nucleus</location>
    </subcellularLocation>
</comment>
<evidence type="ECO:0000259" key="8">
    <source>
        <dbReference type="Pfam" id="PF23726"/>
    </source>
</evidence>
<feature type="domain" description="RSE1/DDB1/CPSF1 C-terminal" evidence="6">
    <location>
        <begin position="901"/>
        <end position="1191"/>
    </location>
</feature>
<dbReference type="Pfam" id="PF10433">
    <property type="entry name" value="Beta-prop_RSE1_1st"/>
    <property type="match status" value="1"/>
</dbReference>
<evidence type="ECO:0000313" key="9">
    <source>
        <dbReference type="EMBL" id="KAJ5106469.1"/>
    </source>
</evidence>
<reference evidence="9" key="1">
    <citation type="submission" date="2022-11" db="EMBL/GenBank/DDBJ databases">
        <authorList>
            <person name="Petersen C."/>
        </authorList>
    </citation>
    <scope>NUCLEOTIDE SEQUENCE</scope>
    <source>
        <strain evidence="9">IBT 30069</strain>
    </source>
</reference>
<accession>A0A9W9KH93</accession>
<evidence type="ECO:0000256" key="3">
    <source>
        <dbReference type="ARBA" id="ARBA00014577"/>
    </source>
</evidence>
<evidence type="ECO:0000259" key="7">
    <source>
        <dbReference type="Pfam" id="PF10433"/>
    </source>
</evidence>
<dbReference type="InterPro" id="IPR011047">
    <property type="entry name" value="Quinoprotein_ADH-like_sf"/>
</dbReference>
<dbReference type="AlphaFoldDB" id="A0A9W9KH93"/>
<dbReference type="InterPro" id="IPR018846">
    <property type="entry name" value="Beta-prop_RSE1/DDB1/CPSF1_1st"/>
</dbReference>
<dbReference type="InterPro" id="IPR058543">
    <property type="entry name" value="Beta-prop_RSE1/DDB1/CPSF1_2nd"/>
</dbReference>
<gene>
    <name evidence="9" type="ORF">N7456_003144</name>
</gene>
<dbReference type="PANTHER" id="PTHR10644">
    <property type="entry name" value="DNA REPAIR/RNA PROCESSING CPSF FAMILY"/>
    <property type="match status" value="1"/>
</dbReference>
<organism evidence="9 10">
    <name type="scientific">Penicillium angulare</name>
    <dbReference type="NCBI Taxonomy" id="116970"/>
    <lineage>
        <taxon>Eukaryota</taxon>
        <taxon>Fungi</taxon>
        <taxon>Dikarya</taxon>
        <taxon>Ascomycota</taxon>
        <taxon>Pezizomycotina</taxon>
        <taxon>Eurotiomycetes</taxon>
        <taxon>Eurotiomycetidae</taxon>
        <taxon>Eurotiales</taxon>
        <taxon>Aspergillaceae</taxon>
        <taxon>Penicillium</taxon>
    </lineage>
</organism>
<dbReference type="Pfam" id="PF23726">
    <property type="entry name" value="Beta-prop_RSE1_2nd"/>
    <property type="match status" value="1"/>
</dbReference>
<protein>
    <recommendedName>
        <fullName evidence="3">DNA damage-binding protein 1</fullName>
    </recommendedName>
</protein>
<evidence type="ECO:0000313" key="10">
    <source>
        <dbReference type="Proteomes" id="UP001149165"/>
    </source>
</evidence>
<keyword evidence="4" id="KW-0507">mRNA processing</keyword>
<evidence type="ECO:0000256" key="2">
    <source>
        <dbReference type="ARBA" id="ARBA00007453"/>
    </source>
</evidence>
<evidence type="ECO:0000256" key="1">
    <source>
        <dbReference type="ARBA" id="ARBA00004123"/>
    </source>
</evidence>
<dbReference type="Gene3D" id="2.130.10.10">
    <property type="entry name" value="YVTN repeat-like/Quinoprotein amine dehydrogenase"/>
    <property type="match status" value="3"/>
</dbReference>
<dbReference type="GO" id="GO:0006397">
    <property type="term" value="P:mRNA processing"/>
    <property type="evidence" value="ECO:0007669"/>
    <property type="project" value="UniProtKB-KW"/>
</dbReference>
<proteinExistence type="inferred from homology"/>
<keyword evidence="5" id="KW-0539">Nucleus</keyword>
<dbReference type="InterPro" id="IPR015943">
    <property type="entry name" value="WD40/YVTN_repeat-like_dom_sf"/>
</dbReference>
<dbReference type="Pfam" id="PF03178">
    <property type="entry name" value="CPSF_A"/>
    <property type="match status" value="1"/>
</dbReference>
<comment type="similarity">
    <text evidence="2">Belongs to the DDB1 family.</text>
</comment>
<evidence type="ECO:0000259" key="6">
    <source>
        <dbReference type="Pfam" id="PF03178"/>
    </source>
</evidence>
<feature type="domain" description="RSE1/DDB1/CPSF1 second beta-propeller" evidence="8">
    <location>
        <begin position="479"/>
        <end position="738"/>
    </location>
</feature>
<evidence type="ECO:0000256" key="5">
    <source>
        <dbReference type="ARBA" id="ARBA00023242"/>
    </source>
</evidence>
<dbReference type="GO" id="GO:0003676">
    <property type="term" value="F:nucleic acid binding"/>
    <property type="evidence" value="ECO:0007669"/>
    <property type="project" value="InterPro"/>
</dbReference>
<dbReference type="InterPro" id="IPR004871">
    <property type="entry name" value="RSE1/DDB1/CPSF1_C"/>
</dbReference>
<dbReference type="SUPFAM" id="SSF50998">
    <property type="entry name" value="Quinoprotein alcohol dehydrogenase-like"/>
    <property type="match status" value="1"/>
</dbReference>
<feature type="domain" description="RSE1/DDB1/CPSF1 first beta-propeller" evidence="7">
    <location>
        <begin position="36"/>
        <end position="417"/>
    </location>
</feature>
<reference evidence="9" key="2">
    <citation type="journal article" date="2023" name="IMA Fungus">
        <title>Comparative genomic study of the Penicillium genus elucidates a diverse pangenome and 15 lateral gene transfer events.</title>
        <authorList>
            <person name="Petersen C."/>
            <person name="Sorensen T."/>
            <person name="Nielsen M.R."/>
            <person name="Sondergaard T.E."/>
            <person name="Sorensen J.L."/>
            <person name="Fitzpatrick D.A."/>
            <person name="Frisvad J.C."/>
            <person name="Nielsen K.L."/>
        </authorList>
    </citation>
    <scope>NUCLEOTIDE SEQUENCE</scope>
    <source>
        <strain evidence="9">IBT 30069</strain>
    </source>
</reference>
<dbReference type="GO" id="GO:0005634">
    <property type="term" value="C:nucleus"/>
    <property type="evidence" value="ECO:0007669"/>
    <property type="project" value="UniProtKB-SubCell"/>
</dbReference>